<dbReference type="AlphaFoldDB" id="A0A7S2S719"/>
<name>A0A7S2S719_9STRA</name>
<dbReference type="EMBL" id="HBHK01017183">
    <property type="protein sequence ID" value="CAD9690964.1"/>
    <property type="molecule type" value="Transcribed_RNA"/>
</dbReference>
<evidence type="ECO:0000313" key="3">
    <source>
        <dbReference type="EMBL" id="CAD9690964.1"/>
    </source>
</evidence>
<sequence length="733" mass="81944">MSRLSLARRKLFDRVMGGFCIGNTNARSLICASDQIEKLTCAEDNMIKILYVGVGDMRNLLTTLCNVPLDVKVGFTMNDVNTLVLARNVLIMSIAIDNPFAATSIWSDALISSQDLAILTQMLALCIKGKLPTWINVEQQTFEMLKAHWLSWLQSLETCSLEKMMKTREAAIRVQGTGHGRAGVSSSWREFGVASKTDAVARTLVQFNPTLYDFQADPTSPQFVECQGPTAAFAALEGVSCGGTAFSQILQLAWKQLFSSLRDSVKANTVHIHVCAGDCTTLLDKPEDTRTEMLGYSNFCAIDTSNLMDYVGLWNLLLLCGKCLDESVESFVFTEQIMGVANNTENMLLETIPHQPDVSRCFAKYIGLELEEMPVALRTHKNEKVVHARWRRHVPTKADFSLEDHSNRKPELIAALKTFLGSRYKSVQSALKDLWVHDLDSFVASADSGDPSVTPESMVDALQELSSSECDQEKEEEALFLTRVFDFMRQILIPQSLSPEMIEDVHKAVELSYPFPTSTIGTFVEFFSRLLQTKAGVERGGAALKNFFADKSMNDFPRIRNRTFGLQIQCSLRLGKVECERASFQTRFKRSQIAVFQSTVKFIANEDVLLPKGGILEPALSVFLVRSSSVLKRLEQLNGKWENSEEGPVNLVFEYLSDCAASSLQIIDNASFDSRTNQLQIELPIRRGDTPFQYFVLVDIQQYRLISVPQPLTALEPTKSTTPPTKKKRKLST</sequence>
<feature type="domain" description="DUF4470" evidence="2">
    <location>
        <begin position="21"/>
        <end position="100"/>
    </location>
</feature>
<organism evidence="3">
    <name type="scientific">Mucochytrium quahogii</name>
    <dbReference type="NCBI Taxonomy" id="96639"/>
    <lineage>
        <taxon>Eukaryota</taxon>
        <taxon>Sar</taxon>
        <taxon>Stramenopiles</taxon>
        <taxon>Bigyra</taxon>
        <taxon>Labyrinthulomycetes</taxon>
        <taxon>Thraustochytrida</taxon>
        <taxon>Thraustochytriidae</taxon>
        <taxon>Mucochytrium</taxon>
    </lineage>
</organism>
<gene>
    <name evidence="3" type="ORF">QSP1433_LOCUS10816</name>
</gene>
<evidence type="ECO:0000259" key="2">
    <source>
        <dbReference type="Pfam" id="PF14737"/>
    </source>
</evidence>
<feature type="region of interest" description="Disordered" evidence="1">
    <location>
        <begin position="714"/>
        <end position="733"/>
    </location>
</feature>
<reference evidence="3" key="1">
    <citation type="submission" date="2021-01" db="EMBL/GenBank/DDBJ databases">
        <authorList>
            <person name="Corre E."/>
            <person name="Pelletier E."/>
            <person name="Niang G."/>
            <person name="Scheremetjew M."/>
            <person name="Finn R."/>
            <person name="Kale V."/>
            <person name="Holt S."/>
            <person name="Cochrane G."/>
            <person name="Meng A."/>
            <person name="Brown T."/>
            <person name="Cohen L."/>
        </authorList>
    </citation>
    <scope>NUCLEOTIDE SEQUENCE</scope>
    <source>
        <strain evidence="3">NY070348D</strain>
    </source>
</reference>
<dbReference type="Pfam" id="PF14737">
    <property type="entry name" value="DUF4470"/>
    <property type="match status" value="1"/>
</dbReference>
<dbReference type="InterPro" id="IPR027974">
    <property type="entry name" value="DUF4470"/>
</dbReference>
<evidence type="ECO:0000256" key="1">
    <source>
        <dbReference type="SAM" id="MobiDB-lite"/>
    </source>
</evidence>
<proteinExistence type="predicted"/>
<accession>A0A7S2S719</accession>
<protein>
    <recommendedName>
        <fullName evidence="2">DUF4470 domain-containing protein</fullName>
    </recommendedName>
</protein>